<organism evidence="2 3">
    <name type="scientific">Solirubrobacter pauli</name>
    <dbReference type="NCBI Taxonomy" id="166793"/>
    <lineage>
        <taxon>Bacteria</taxon>
        <taxon>Bacillati</taxon>
        <taxon>Actinomycetota</taxon>
        <taxon>Thermoleophilia</taxon>
        <taxon>Solirubrobacterales</taxon>
        <taxon>Solirubrobacteraceae</taxon>
        <taxon>Solirubrobacter</taxon>
    </lineage>
</organism>
<evidence type="ECO:0000313" key="2">
    <source>
        <dbReference type="EMBL" id="RKQ90667.1"/>
    </source>
</evidence>
<dbReference type="AlphaFoldDB" id="A0A660L6M4"/>
<dbReference type="Proteomes" id="UP000278962">
    <property type="component" value="Unassembled WGS sequence"/>
</dbReference>
<protein>
    <submittedName>
        <fullName evidence="2">Uncharacterized protein</fullName>
    </submittedName>
</protein>
<feature type="transmembrane region" description="Helical" evidence="1">
    <location>
        <begin position="115"/>
        <end position="134"/>
    </location>
</feature>
<keyword evidence="1" id="KW-0812">Transmembrane</keyword>
<evidence type="ECO:0000256" key="1">
    <source>
        <dbReference type="SAM" id="Phobius"/>
    </source>
</evidence>
<name>A0A660L6M4_9ACTN</name>
<keyword evidence="1" id="KW-1133">Transmembrane helix</keyword>
<dbReference type="EMBL" id="RBIL01000001">
    <property type="protein sequence ID" value="RKQ90667.1"/>
    <property type="molecule type" value="Genomic_DNA"/>
</dbReference>
<gene>
    <name evidence="2" type="ORF">C8N24_0480</name>
</gene>
<feature type="transmembrane region" description="Helical" evidence="1">
    <location>
        <begin position="183"/>
        <end position="199"/>
    </location>
</feature>
<evidence type="ECO:0000313" key="3">
    <source>
        <dbReference type="Proteomes" id="UP000278962"/>
    </source>
</evidence>
<accession>A0A660L6M4</accession>
<comment type="caution">
    <text evidence="2">The sequence shown here is derived from an EMBL/GenBank/DDBJ whole genome shotgun (WGS) entry which is preliminary data.</text>
</comment>
<sequence length="210" mass="23108">MYGTVADMPASFSVEYEGRTVEVIPDPLWERDRVRLVVDGETVAERKANGKRTVLEGDGFEVRAVMPLWGGSVTRASLVPAGEDVEYELDPEPGTRAAKLAAWGREHPKLYASRYVLTGAAQVALAIIGFAFVLKLLPAIPLPSIDVPDLPRIDLPDVPLPSIDLPDLPELPGWVRAVLDSKPYWLPIVIGLVLALREVDRRKKVKRPSD</sequence>
<keyword evidence="1" id="KW-0472">Membrane</keyword>
<keyword evidence="3" id="KW-1185">Reference proteome</keyword>
<proteinExistence type="predicted"/>
<reference evidence="2 3" key="1">
    <citation type="submission" date="2018-10" db="EMBL/GenBank/DDBJ databases">
        <title>Genomic Encyclopedia of Archaeal and Bacterial Type Strains, Phase II (KMG-II): from individual species to whole genera.</title>
        <authorList>
            <person name="Goeker M."/>
        </authorList>
    </citation>
    <scope>NUCLEOTIDE SEQUENCE [LARGE SCALE GENOMIC DNA]</scope>
    <source>
        <strain evidence="2 3">DSM 14954</strain>
    </source>
</reference>